<dbReference type="AlphaFoldDB" id="A0A7T2X203"/>
<dbReference type="KEGG" id="bhg:I6G56_24925"/>
<dbReference type="Pfam" id="PF11162">
    <property type="entry name" value="DUF2946"/>
    <property type="match status" value="1"/>
</dbReference>
<evidence type="ECO:0000313" key="1">
    <source>
        <dbReference type="EMBL" id="QPS47650.1"/>
    </source>
</evidence>
<dbReference type="RefSeq" id="WP_080595118.1">
    <property type="nucleotide sequence ID" value="NZ_CP013382.1"/>
</dbReference>
<name>A0A7T2X203_9BURK</name>
<protein>
    <submittedName>
        <fullName evidence="1">DUF2946 domain-containing protein</fullName>
    </submittedName>
</protein>
<dbReference type="Proteomes" id="UP000594943">
    <property type="component" value="Chromosome 2"/>
</dbReference>
<gene>
    <name evidence="1" type="ORF">I6G56_24925</name>
</gene>
<evidence type="ECO:0000313" key="2">
    <source>
        <dbReference type="Proteomes" id="UP000594943"/>
    </source>
</evidence>
<dbReference type="EMBL" id="CP065687">
    <property type="protein sequence ID" value="QPS47650.1"/>
    <property type="molecule type" value="Genomic_DNA"/>
</dbReference>
<organism evidence="1 2">
    <name type="scientific">Burkholderia humptydooensis</name>
    <dbReference type="NCBI Taxonomy" id="430531"/>
    <lineage>
        <taxon>Bacteria</taxon>
        <taxon>Pseudomonadati</taxon>
        <taxon>Pseudomonadota</taxon>
        <taxon>Betaproteobacteria</taxon>
        <taxon>Burkholderiales</taxon>
        <taxon>Burkholderiaceae</taxon>
        <taxon>Burkholderia</taxon>
        <taxon>pseudomallei group</taxon>
    </lineage>
</organism>
<dbReference type="InterPro" id="IPR021333">
    <property type="entry name" value="DUF2946"/>
</dbReference>
<proteinExistence type="predicted"/>
<reference evidence="1 2" key="1">
    <citation type="submission" date="2020-12" db="EMBL/GenBank/DDBJ databases">
        <title>FDA dAtabase for Regulatory Grade micrObial Sequences (FDA-ARGOS): Supporting development and validation of Infectious Disease Dx tests.</title>
        <authorList>
            <person name="Nelson B."/>
            <person name="Plummer A."/>
            <person name="Tallon L."/>
            <person name="Sadzewicz L."/>
            <person name="Zhao X."/>
            <person name="Boylan J."/>
            <person name="Ott S."/>
            <person name="Bowen H."/>
            <person name="Vavikolanu K."/>
            <person name="Mehta A."/>
            <person name="Aluvathingal J."/>
            <person name="Nadendla S."/>
            <person name="Myers T."/>
            <person name="Yan Y."/>
            <person name="Sichtig H."/>
        </authorList>
    </citation>
    <scope>NUCLEOTIDE SEQUENCE [LARGE SCALE GENOMIC DNA]</scope>
    <source>
        <strain evidence="1 2">FDAARGOS_899</strain>
    </source>
</reference>
<accession>A0A7T2X203</accession>
<sequence length="123" mass="13222">MPAIMTARRRNRMIAWLGLLAMWFIVFSPIVSHGIASIDRELPSAQTCSVDGGHDAEDHVAMIHLGACGYCDLLTHHVPAPPLALPQMVGTGKYRIAQSSVPSTFVDGDAFSAGHPRDSPFLA</sequence>